<feature type="transmembrane region" description="Helical" evidence="5">
    <location>
        <begin position="153"/>
        <end position="173"/>
    </location>
</feature>
<evidence type="ECO:0000256" key="3">
    <source>
        <dbReference type="ARBA" id="ARBA00022989"/>
    </source>
</evidence>
<dbReference type="PROSITE" id="PS50262">
    <property type="entry name" value="G_PROTEIN_RECEP_F1_2"/>
    <property type="match status" value="1"/>
</dbReference>
<evidence type="ECO:0000313" key="8">
    <source>
        <dbReference type="Proteomes" id="UP001283361"/>
    </source>
</evidence>
<accession>A0AAE1A7T3</accession>
<dbReference type="GO" id="GO:0016020">
    <property type="term" value="C:membrane"/>
    <property type="evidence" value="ECO:0007669"/>
    <property type="project" value="UniProtKB-SubCell"/>
</dbReference>
<name>A0AAE1A7T3_9GAST</name>
<feature type="domain" description="G-protein coupled receptors family 1 profile" evidence="6">
    <location>
        <begin position="55"/>
        <end position="307"/>
    </location>
</feature>
<dbReference type="InterPro" id="IPR052954">
    <property type="entry name" value="GPCR-Ligand_Int"/>
</dbReference>
<keyword evidence="2 5" id="KW-0812">Transmembrane</keyword>
<dbReference type="PRINTS" id="PR00237">
    <property type="entry name" value="GPCRRHODOPSN"/>
</dbReference>
<comment type="caution">
    <text evidence="7">The sequence shown here is derived from an EMBL/GenBank/DDBJ whole genome shotgun (WGS) entry which is preliminary data.</text>
</comment>
<dbReference type="AlphaFoldDB" id="A0AAE1A7T3"/>
<protein>
    <recommendedName>
        <fullName evidence="6">G-protein coupled receptors family 1 profile domain-containing protein</fullName>
    </recommendedName>
</protein>
<comment type="subcellular location">
    <subcellularLocation>
        <location evidence="1">Membrane</location>
    </subcellularLocation>
</comment>
<organism evidence="7 8">
    <name type="scientific">Elysia crispata</name>
    <name type="common">lettuce slug</name>
    <dbReference type="NCBI Taxonomy" id="231223"/>
    <lineage>
        <taxon>Eukaryota</taxon>
        <taxon>Metazoa</taxon>
        <taxon>Spiralia</taxon>
        <taxon>Lophotrochozoa</taxon>
        <taxon>Mollusca</taxon>
        <taxon>Gastropoda</taxon>
        <taxon>Heterobranchia</taxon>
        <taxon>Euthyneura</taxon>
        <taxon>Panpulmonata</taxon>
        <taxon>Sacoglossa</taxon>
        <taxon>Placobranchoidea</taxon>
        <taxon>Plakobranchidae</taxon>
        <taxon>Elysia</taxon>
    </lineage>
</organism>
<evidence type="ECO:0000313" key="7">
    <source>
        <dbReference type="EMBL" id="KAK3782545.1"/>
    </source>
</evidence>
<dbReference type="InterPro" id="IPR000276">
    <property type="entry name" value="GPCR_Rhodpsn"/>
</dbReference>
<dbReference type="InterPro" id="IPR017452">
    <property type="entry name" value="GPCR_Rhodpsn_7TM"/>
</dbReference>
<dbReference type="Pfam" id="PF00001">
    <property type="entry name" value="7tm_1"/>
    <property type="match status" value="1"/>
</dbReference>
<dbReference type="Gene3D" id="1.20.1070.10">
    <property type="entry name" value="Rhodopsin 7-helix transmembrane proteins"/>
    <property type="match status" value="1"/>
</dbReference>
<keyword evidence="8" id="KW-1185">Reference proteome</keyword>
<reference evidence="7" key="1">
    <citation type="journal article" date="2023" name="G3 (Bethesda)">
        <title>A reference genome for the long-term kleptoplast-retaining sea slug Elysia crispata morphotype clarki.</title>
        <authorList>
            <person name="Eastman K.E."/>
            <person name="Pendleton A.L."/>
            <person name="Shaikh M.A."/>
            <person name="Suttiyut T."/>
            <person name="Ogas R."/>
            <person name="Tomko P."/>
            <person name="Gavelis G."/>
            <person name="Widhalm J.R."/>
            <person name="Wisecaver J.H."/>
        </authorList>
    </citation>
    <scope>NUCLEOTIDE SEQUENCE</scope>
    <source>
        <strain evidence="7">ECLA1</strain>
    </source>
</reference>
<dbReference type="SUPFAM" id="SSF81321">
    <property type="entry name" value="Family A G protein-coupled receptor-like"/>
    <property type="match status" value="1"/>
</dbReference>
<sequence>MEEGSLNETDWFCFYFKPNPNCSPLRKSTLYRIERICSASQAYSYGLFSAALVFGLPGSIFALILVGRLPLKPSTLYIRLLAASDFVALFSASLTYYKIVNNGDMTHSDDFLKWFGRIFQCFSHWLLVLICLERFVAIRYPLHKARLYTMQTTYLTCIAALFISSVHFILIALDKTKAIESDKYKFYVIMFFLSIYIFVPMLLIILFTTLATVEVRRSRGRRQTIVASGSSSLASKLEAEITRIMFLTALSFVLLTLPMLLYHLFDRIDSYWLHIELCPVDLAVTTLVFYICASLSYLNHAVNFYIYILGAPGFRQQFLILLCGKAREGTNTEATDVSQRS</sequence>
<feature type="transmembrane region" description="Helical" evidence="5">
    <location>
        <begin position="114"/>
        <end position="132"/>
    </location>
</feature>
<evidence type="ECO:0000256" key="4">
    <source>
        <dbReference type="ARBA" id="ARBA00023136"/>
    </source>
</evidence>
<gene>
    <name evidence="7" type="ORF">RRG08_061775</name>
</gene>
<dbReference type="GO" id="GO:0004930">
    <property type="term" value="F:G protein-coupled receptor activity"/>
    <property type="evidence" value="ECO:0007669"/>
    <property type="project" value="InterPro"/>
</dbReference>
<evidence type="ECO:0000256" key="5">
    <source>
        <dbReference type="SAM" id="Phobius"/>
    </source>
</evidence>
<evidence type="ECO:0000259" key="6">
    <source>
        <dbReference type="PROSITE" id="PS50262"/>
    </source>
</evidence>
<proteinExistence type="predicted"/>
<dbReference type="Proteomes" id="UP001283361">
    <property type="component" value="Unassembled WGS sequence"/>
</dbReference>
<feature type="transmembrane region" description="Helical" evidence="5">
    <location>
        <begin position="76"/>
        <end position="94"/>
    </location>
</feature>
<dbReference type="EMBL" id="JAWDGP010002498">
    <property type="protein sequence ID" value="KAK3782545.1"/>
    <property type="molecule type" value="Genomic_DNA"/>
</dbReference>
<feature type="transmembrane region" description="Helical" evidence="5">
    <location>
        <begin position="244"/>
        <end position="265"/>
    </location>
</feature>
<evidence type="ECO:0000256" key="2">
    <source>
        <dbReference type="ARBA" id="ARBA00022692"/>
    </source>
</evidence>
<keyword evidence="4 5" id="KW-0472">Membrane</keyword>
<evidence type="ECO:0000256" key="1">
    <source>
        <dbReference type="ARBA" id="ARBA00004370"/>
    </source>
</evidence>
<feature type="transmembrane region" description="Helical" evidence="5">
    <location>
        <begin position="185"/>
        <end position="213"/>
    </location>
</feature>
<keyword evidence="3 5" id="KW-1133">Transmembrane helix</keyword>
<feature type="transmembrane region" description="Helical" evidence="5">
    <location>
        <begin position="42"/>
        <end position="64"/>
    </location>
</feature>
<dbReference type="PANTHER" id="PTHR46641">
    <property type="entry name" value="FMRFAMIDE RECEPTOR-RELATED"/>
    <property type="match status" value="1"/>
</dbReference>